<dbReference type="Gene3D" id="3.30.200.20">
    <property type="entry name" value="Phosphorylase Kinase, domain 1"/>
    <property type="match status" value="1"/>
</dbReference>
<evidence type="ECO:0000313" key="2">
    <source>
        <dbReference type="EMBL" id="KXS16478.1"/>
    </source>
</evidence>
<dbReference type="PANTHER" id="PTHR47829">
    <property type="entry name" value="HYDROLASE, PUTATIVE (AFU_ORTHOLOGUE AFUA_1G12880)-RELATED"/>
    <property type="match status" value="1"/>
</dbReference>
<dbReference type="PANTHER" id="PTHR47829:SF1">
    <property type="entry name" value="HAD FAMILY PHOSPHATASE"/>
    <property type="match status" value="1"/>
</dbReference>
<name>A0A139AIA2_GONPJ</name>
<evidence type="ECO:0000259" key="1">
    <source>
        <dbReference type="Pfam" id="PF01636"/>
    </source>
</evidence>
<dbReference type="STRING" id="1344416.A0A139AIA2"/>
<dbReference type="SUPFAM" id="SSF56112">
    <property type="entry name" value="Protein kinase-like (PK-like)"/>
    <property type="match status" value="1"/>
</dbReference>
<dbReference type="InterPro" id="IPR052898">
    <property type="entry name" value="ACAD10-like"/>
</dbReference>
<dbReference type="Gene3D" id="3.90.1200.10">
    <property type="match status" value="1"/>
</dbReference>
<evidence type="ECO:0000313" key="3">
    <source>
        <dbReference type="Proteomes" id="UP000070544"/>
    </source>
</evidence>
<accession>A0A139AIA2</accession>
<dbReference type="OMA" id="YIMEFIE"/>
<organism evidence="2 3">
    <name type="scientific">Gonapodya prolifera (strain JEL478)</name>
    <name type="common">Monoblepharis prolifera</name>
    <dbReference type="NCBI Taxonomy" id="1344416"/>
    <lineage>
        <taxon>Eukaryota</taxon>
        <taxon>Fungi</taxon>
        <taxon>Fungi incertae sedis</taxon>
        <taxon>Chytridiomycota</taxon>
        <taxon>Chytridiomycota incertae sedis</taxon>
        <taxon>Monoblepharidomycetes</taxon>
        <taxon>Monoblepharidales</taxon>
        <taxon>Gonapodyaceae</taxon>
        <taxon>Gonapodya</taxon>
    </lineage>
</organism>
<dbReference type="CDD" id="cd05154">
    <property type="entry name" value="ACAD10_11_N-like"/>
    <property type="match status" value="1"/>
</dbReference>
<proteinExistence type="predicted"/>
<dbReference type="Proteomes" id="UP000070544">
    <property type="component" value="Unassembled WGS sequence"/>
</dbReference>
<dbReference type="OrthoDB" id="191037at2759"/>
<protein>
    <submittedName>
        <fullName evidence="2">APH-domain-containing protein</fullName>
    </submittedName>
</protein>
<sequence>MTASSAAKGTSVGTSTTDVRQTIDVAALARHMHTHVTAVTLDQGKPQWGLDVKQFGFGQINPTYFLKDAAGKRYVMRKKPPGKLVSATAHQIEREYRVMDALEKHSDFPVPTMHCLCTGAGVLGTPFYIMEFIEGRIFADNSIPGDYTNEQRWSIWKACISTLAHLHSLSYTAIGLSNFGRAGGYYIRQIRNLSKLSETQD</sequence>
<feature type="domain" description="Aminoglycoside phosphotransferase" evidence="1">
    <location>
        <begin position="51"/>
        <end position="194"/>
    </location>
</feature>
<dbReference type="AlphaFoldDB" id="A0A139AIA2"/>
<reference evidence="2 3" key="1">
    <citation type="journal article" date="2015" name="Genome Biol. Evol.">
        <title>Phylogenomic analyses indicate that early fungi evolved digesting cell walls of algal ancestors of land plants.</title>
        <authorList>
            <person name="Chang Y."/>
            <person name="Wang S."/>
            <person name="Sekimoto S."/>
            <person name="Aerts A.L."/>
            <person name="Choi C."/>
            <person name="Clum A."/>
            <person name="LaButti K.M."/>
            <person name="Lindquist E.A."/>
            <person name="Yee Ngan C."/>
            <person name="Ohm R.A."/>
            <person name="Salamov A.A."/>
            <person name="Grigoriev I.V."/>
            <person name="Spatafora J.W."/>
            <person name="Berbee M.L."/>
        </authorList>
    </citation>
    <scope>NUCLEOTIDE SEQUENCE [LARGE SCALE GENOMIC DNA]</scope>
    <source>
        <strain evidence="2 3">JEL478</strain>
    </source>
</reference>
<dbReference type="InterPro" id="IPR041726">
    <property type="entry name" value="ACAD10_11_N"/>
</dbReference>
<keyword evidence="3" id="KW-1185">Reference proteome</keyword>
<dbReference type="Pfam" id="PF01636">
    <property type="entry name" value="APH"/>
    <property type="match status" value="1"/>
</dbReference>
<dbReference type="InterPro" id="IPR011009">
    <property type="entry name" value="Kinase-like_dom_sf"/>
</dbReference>
<gene>
    <name evidence="2" type="ORF">M427DRAFT_97729</name>
</gene>
<dbReference type="EMBL" id="KQ965752">
    <property type="protein sequence ID" value="KXS16478.1"/>
    <property type="molecule type" value="Genomic_DNA"/>
</dbReference>
<dbReference type="InterPro" id="IPR002575">
    <property type="entry name" value="Aminoglycoside_PTrfase"/>
</dbReference>